<evidence type="ECO:0000256" key="2">
    <source>
        <dbReference type="ARBA" id="ARBA00022771"/>
    </source>
</evidence>
<evidence type="ECO:0000313" key="8">
    <source>
        <dbReference type="EMBL" id="KMZ64456.1"/>
    </source>
</evidence>
<accession>A0A0K9P5Z5</accession>
<keyword evidence="3" id="KW-0862">Zinc</keyword>
<evidence type="ECO:0000256" key="6">
    <source>
        <dbReference type="SAM" id="MobiDB-lite"/>
    </source>
</evidence>
<name>A0A0K9P5Z5_ZOSMR</name>
<dbReference type="GO" id="GO:0008270">
    <property type="term" value="F:zinc ion binding"/>
    <property type="evidence" value="ECO:0007669"/>
    <property type="project" value="UniProtKB-KW"/>
</dbReference>
<proteinExistence type="predicted"/>
<comment type="caution">
    <text evidence="8">The sequence shown here is derived from an EMBL/GenBank/DDBJ whole genome shotgun (WGS) entry which is preliminary data.</text>
</comment>
<dbReference type="AlphaFoldDB" id="A0A0K9P5Z5"/>
<feature type="region of interest" description="Disordered" evidence="6">
    <location>
        <begin position="100"/>
        <end position="135"/>
    </location>
</feature>
<keyword evidence="9" id="KW-1185">Reference proteome</keyword>
<evidence type="ECO:0000313" key="9">
    <source>
        <dbReference type="Proteomes" id="UP000036987"/>
    </source>
</evidence>
<dbReference type="PIRSF" id="PIRSF036836">
    <property type="entry name" value="RNase_bind_SBP1"/>
    <property type="match status" value="1"/>
</dbReference>
<dbReference type="Gene3D" id="3.30.40.10">
    <property type="entry name" value="Zinc/RING finger domain, C3HC4 (zinc finger)"/>
    <property type="match status" value="1"/>
</dbReference>
<feature type="coiled-coil region" evidence="5">
    <location>
        <begin position="194"/>
        <end position="221"/>
    </location>
</feature>
<dbReference type="OrthoDB" id="1711136at2759"/>
<reference evidence="9" key="1">
    <citation type="journal article" date="2016" name="Nature">
        <title>The genome of the seagrass Zostera marina reveals angiosperm adaptation to the sea.</title>
        <authorList>
            <person name="Olsen J.L."/>
            <person name="Rouze P."/>
            <person name="Verhelst B."/>
            <person name="Lin Y.-C."/>
            <person name="Bayer T."/>
            <person name="Collen J."/>
            <person name="Dattolo E."/>
            <person name="De Paoli E."/>
            <person name="Dittami S."/>
            <person name="Maumus F."/>
            <person name="Michel G."/>
            <person name="Kersting A."/>
            <person name="Lauritano C."/>
            <person name="Lohaus R."/>
            <person name="Toepel M."/>
            <person name="Tonon T."/>
            <person name="Vanneste K."/>
            <person name="Amirebrahimi M."/>
            <person name="Brakel J."/>
            <person name="Bostroem C."/>
            <person name="Chovatia M."/>
            <person name="Grimwood J."/>
            <person name="Jenkins J.W."/>
            <person name="Jueterbock A."/>
            <person name="Mraz A."/>
            <person name="Stam W.T."/>
            <person name="Tice H."/>
            <person name="Bornberg-Bauer E."/>
            <person name="Green P.J."/>
            <person name="Pearson G.A."/>
            <person name="Procaccini G."/>
            <person name="Duarte C.M."/>
            <person name="Schmutz J."/>
            <person name="Reusch T.B.H."/>
            <person name="Van de Peer Y."/>
        </authorList>
    </citation>
    <scope>NUCLEOTIDE SEQUENCE [LARGE SCALE GENOMIC DNA]</scope>
    <source>
        <strain evidence="9">cv. Finnish</strain>
    </source>
</reference>
<gene>
    <name evidence="8" type="ORF">ZOSMA_36G00630</name>
</gene>
<dbReference type="PROSITE" id="PS50089">
    <property type="entry name" value="ZF_RING_2"/>
    <property type="match status" value="1"/>
</dbReference>
<dbReference type="CDD" id="cd16649">
    <property type="entry name" value="mRING-HC-C3HC5_CGRF1-like"/>
    <property type="match status" value="1"/>
</dbReference>
<feature type="compositionally biased region" description="Polar residues" evidence="6">
    <location>
        <begin position="116"/>
        <end position="135"/>
    </location>
</feature>
<keyword evidence="1" id="KW-0479">Metal-binding</keyword>
<dbReference type="Proteomes" id="UP000036987">
    <property type="component" value="Unassembled WGS sequence"/>
</dbReference>
<dbReference type="InterPro" id="IPR013083">
    <property type="entry name" value="Znf_RING/FYVE/PHD"/>
</dbReference>
<keyword evidence="5" id="KW-0175">Coiled coil</keyword>
<evidence type="ECO:0000259" key="7">
    <source>
        <dbReference type="PROSITE" id="PS50089"/>
    </source>
</evidence>
<protein>
    <recommendedName>
        <fullName evidence="7">RING-type domain-containing protein</fullName>
    </recommendedName>
</protein>
<keyword evidence="2 4" id="KW-0863">Zinc-finger</keyword>
<dbReference type="GO" id="GO:0004842">
    <property type="term" value="F:ubiquitin-protein transferase activity"/>
    <property type="evidence" value="ECO:0000318"/>
    <property type="project" value="GO_Central"/>
</dbReference>
<evidence type="ECO:0000256" key="1">
    <source>
        <dbReference type="ARBA" id="ARBA00022723"/>
    </source>
</evidence>
<dbReference type="PANTHER" id="PTHR42647">
    <property type="entry name" value="SBP (S-RIBONUCLEASE BINDING PROTEIN) FAMILY PROTEIN"/>
    <property type="match status" value="1"/>
</dbReference>
<evidence type="ECO:0000256" key="5">
    <source>
        <dbReference type="SAM" id="Coils"/>
    </source>
</evidence>
<organism evidence="8 9">
    <name type="scientific">Zostera marina</name>
    <name type="common">Eelgrass</name>
    <dbReference type="NCBI Taxonomy" id="29655"/>
    <lineage>
        <taxon>Eukaryota</taxon>
        <taxon>Viridiplantae</taxon>
        <taxon>Streptophyta</taxon>
        <taxon>Embryophyta</taxon>
        <taxon>Tracheophyta</taxon>
        <taxon>Spermatophyta</taxon>
        <taxon>Magnoliopsida</taxon>
        <taxon>Liliopsida</taxon>
        <taxon>Zosteraceae</taxon>
        <taxon>Zostera</taxon>
    </lineage>
</organism>
<feature type="domain" description="RING-type" evidence="7">
    <location>
        <begin position="283"/>
        <end position="318"/>
    </location>
</feature>
<dbReference type="EMBL" id="LFYR01001151">
    <property type="protein sequence ID" value="KMZ64456.1"/>
    <property type="molecule type" value="Genomic_DNA"/>
</dbReference>
<dbReference type="Pfam" id="PF13920">
    <property type="entry name" value="zf-C3HC4_3"/>
    <property type="match status" value="1"/>
</dbReference>
<dbReference type="PANTHER" id="PTHR42647:SF72">
    <property type="entry name" value="EF-HAND CALCIUM-BINDING DOMAIN-CONTAINING PROTEIN 4A"/>
    <property type="match status" value="1"/>
</dbReference>
<dbReference type="InterPro" id="IPR001841">
    <property type="entry name" value="Znf_RING"/>
</dbReference>
<evidence type="ECO:0000256" key="4">
    <source>
        <dbReference type="PROSITE-ProRule" id="PRU00175"/>
    </source>
</evidence>
<sequence length="330" mass="37089">MAVQAQHLSEVFVPDLRFWERTENGGTVGVRVDDQHLRMKSMFGSFMNHGNYQQRQQSHLLRDPVSRKRIRDQINDEEASRPVQNPPADQQRLMIRRGGGGFEESKVGVGTGHPLRNSNSGRFEQSDMTSTSGGSAIFDSTDNLIASCFQRQKLEMDAIVRFQNERMKSIVQELSKRQCRTLLSSVEKGIQKKLAEKDSELQRATMRSMELEEKLKQLTAENQIWFGVARNNEAVVTSLRTDLQQALLRQNVNDMEEGFGDSGGGNDDQQSSIDLPKESKGCCKVCGVEEVSILLLPCRHLCLCKSCQSKVNTCPVCKCSSYACIHVIVE</sequence>
<evidence type="ECO:0000256" key="3">
    <source>
        <dbReference type="ARBA" id="ARBA00022833"/>
    </source>
</evidence>